<feature type="domain" description="Mechanosensitive ion channel MscS" evidence="6">
    <location>
        <begin position="97"/>
        <end position="160"/>
    </location>
</feature>
<feature type="transmembrane region" description="Helical" evidence="5">
    <location>
        <begin position="12"/>
        <end position="32"/>
    </location>
</feature>
<feature type="transmembrane region" description="Helical" evidence="5">
    <location>
        <begin position="52"/>
        <end position="70"/>
    </location>
</feature>
<comment type="subcellular location">
    <subcellularLocation>
        <location evidence="1">Membrane</location>
    </subcellularLocation>
</comment>
<dbReference type="InterPro" id="IPR006685">
    <property type="entry name" value="MscS_channel_2nd"/>
</dbReference>
<evidence type="ECO:0000256" key="3">
    <source>
        <dbReference type="ARBA" id="ARBA00022989"/>
    </source>
</evidence>
<evidence type="ECO:0000259" key="6">
    <source>
        <dbReference type="Pfam" id="PF00924"/>
    </source>
</evidence>
<dbReference type="AlphaFoldDB" id="A0A940XDA6"/>
<keyword evidence="8" id="KW-1185">Reference proteome</keyword>
<dbReference type="InterPro" id="IPR010920">
    <property type="entry name" value="LSM_dom_sf"/>
</dbReference>
<dbReference type="InterPro" id="IPR023408">
    <property type="entry name" value="MscS_beta-dom_sf"/>
</dbReference>
<accession>A0A940XDA6</accession>
<dbReference type="Pfam" id="PF00924">
    <property type="entry name" value="MS_channel_2nd"/>
    <property type="match status" value="1"/>
</dbReference>
<dbReference type="PANTHER" id="PTHR30221:SF8">
    <property type="entry name" value="SMALL-CONDUCTANCE MECHANOSENSITIVE CHANNEL"/>
    <property type="match status" value="1"/>
</dbReference>
<keyword evidence="4 5" id="KW-0472">Membrane</keyword>
<comment type="caution">
    <text evidence="7">The sequence shown here is derived from an EMBL/GenBank/DDBJ whole genome shotgun (WGS) entry which is preliminary data.</text>
</comment>
<sequence length="177" mass="20354">MFSFKEYSQEILVTIVLFIVLMLLRVIVAKLIRKFAKTSERLEHRTNLVIKYVHLLMNILVITSLIVIWGVDTKDIFITISSITTVIGVALFAQWSILSNVTSGMILFFSFPFKIGDTIKIHDKDFPIEAEIEDISAFHVNLKTKDGERIIYPNNLLLQKGISIMPAHSYEEKDFFD</sequence>
<dbReference type="RefSeq" id="WP_210665211.1">
    <property type="nucleotide sequence ID" value="NZ_JAGFBV010000004.1"/>
</dbReference>
<evidence type="ECO:0000313" key="7">
    <source>
        <dbReference type="EMBL" id="MBP4137168.1"/>
    </source>
</evidence>
<keyword evidence="2 5" id="KW-0812">Transmembrane</keyword>
<organism evidence="7 8">
    <name type="scientific">Flavobacterium geliluteum</name>
    <dbReference type="NCBI Taxonomy" id="2816120"/>
    <lineage>
        <taxon>Bacteria</taxon>
        <taxon>Pseudomonadati</taxon>
        <taxon>Bacteroidota</taxon>
        <taxon>Flavobacteriia</taxon>
        <taxon>Flavobacteriales</taxon>
        <taxon>Flavobacteriaceae</taxon>
        <taxon>Flavobacterium</taxon>
    </lineage>
</organism>
<evidence type="ECO:0000256" key="4">
    <source>
        <dbReference type="ARBA" id="ARBA00023136"/>
    </source>
</evidence>
<proteinExistence type="predicted"/>
<protein>
    <submittedName>
        <fullName evidence="7">Mechanosensitive ion channel family protein</fullName>
    </submittedName>
</protein>
<dbReference type="InterPro" id="IPR045275">
    <property type="entry name" value="MscS_archaea/bacteria_type"/>
</dbReference>
<evidence type="ECO:0000256" key="2">
    <source>
        <dbReference type="ARBA" id="ARBA00022692"/>
    </source>
</evidence>
<dbReference type="Proteomes" id="UP000675047">
    <property type="component" value="Unassembled WGS sequence"/>
</dbReference>
<dbReference type="Gene3D" id="2.30.30.60">
    <property type="match status" value="1"/>
</dbReference>
<reference evidence="7 8" key="1">
    <citation type="submission" date="2021-03" db="EMBL/GenBank/DDBJ databases">
        <title>Flavobacterium Flabelliformis Sp. Nov. And Flavobacterium Geliluteum Sp. Nov., Two Novel Multidrug Resistant Psychrophilic Species Isolated From Antarctica.</title>
        <authorList>
            <person name="Kralova S."/>
            <person name="Busse H.J."/>
            <person name="Bezdicek M."/>
            <person name="Nykrynova M."/>
            <person name="Kroupova E."/>
            <person name="Krsek D."/>
            <person name="Sedlacek I."/>
        </authorList>
    </citation>
    <scope>NUCLEOTIDE SEQUENCE [LARGE SCALE GENOMIC DNA]</scope>
    <source>
        <strain evidence="7 8">P7388</strain>
    </source>
</reference>
<dbReference type="SUPFAM" id="SSF50182">
    <property type="entry name" value="Sm-like ribonucleoproteins"/>
    <property type="match status" value="1"/>
</dbReference>
<evidence type="ECO:0000256" key="1">
    <source>
        <dbReference type="ARBA" id="ARBA00004370"/>
    </source>
</evidence>
<gene>
    <name evidence="7" type="ORF">J3495_03620</name>
</gene>
<dbReference type="GO" id="GO:0016020">
    <property type="term" value="C:membrane"/>
    <property type="evidence" value="ECO:0007669"/>
    <property type="project" value="UniProtKB-SubCell"/>
</dbReference>
<evidence type="ECO:0000256" key="5">
    <source>
        <dbReference type="SAM" id="Phobius"/>
    </source>
</evidence>
<dbReference type="EMBL" id="JAGFBV010000004">
    <property type="protein sequence ID" value="MBP4137168.1"/>
    <property type="molecule type" value="Genomic_DNA"/>
</dbReference>
<keyword evidence="3 5" id="KW-1133">Transmembrane helix</keyword>
<dbReference type="PANTHER" id="PTHR30221">
    <property type="entry name" value="SMALL-CONDUCTANCE MECHANOSENSITIVE CHANNEL"/>
    <property type="match status" value="1"/>
</dbReference>
<name>A0A940XDA6_9FLAO</name>
<evidence type="ECO:0000313" key="8">
    <source>
        <dbReference type="Proteomes" id="UP000675047"/>
    </source>
</evidence>
<dbReference type="GO" id="GO:0008381">
    <property type="term" value="F:mechanosensitive monoatomic ion channel activity"/>
    <property type="evidence" value="ECO:0007669"/>
    <property type="project" value="InterPro"/>
</dbReference>
<feature type="transmembrane region" description="Helical" evidence="5">
    <location>
        <begin position="76"/>
        <end position="98"/>
    </location>
</feature>
<dbReference type="Gene3D" id="1.10.287.1260">
    <property type="match status" value="1"/>
</dbReference>